<dbReference type="AlphaFoldDB" id="A0A2U3DPC4"/>
<evidence type="ECO:0000259" key="5">
    <source>
        <dbReference type="Pfam" id="PF12894"/>
    </source>
</evidence>
<evidence type="ECO:0000313" key="6">
    <source>
        <dbReference type="EMBL" id="PWI64094.1"/>
    </source>
</evidence>
<evidence type="ECO:0000256" key="3">
    <source>
        <dbReference type="PROSITE-ProRule" id="PRU00221"/>
    </source>
</evidence>
<reference evidence="6 7" key="1">
    <citation type="journal article" date="2016" name="Front. Microbiol.">
        <title>Genome and transcriptome sequences reveal the specific parasitism of the nematophagous Purpureocillium lilacinum 36-1.</title>
        <authorList>
            <person name="Xie J."/>
            <person name="Li S."/>
            <person name="Mo C."/>
            <person name="Xiao X."/>
            <person name="Peng D."/>
            <person name="Wang G."/>
            <person name="Xiao Y."/>
        </authorList>
    </citation>
    <scope>NUCLEOTIDE SEQUENCE [LARGE SCALE GENOMIC DNA]</scope>
    <source>
        <strain evidence="6 7">36-1</strain>
    </source>
</reference>
<name>A0A2U3DPC4_PURLI</name>
<dbReference type="PRINTS" id="PR00320">
    <property type="entry name" value="GPROTEINBRPT"/>
</dbReference>
<feature type="domain" description="Anaphase-promoting complex subunit 4-like WD40" evidence="5">
    <location>
        <begin position="253"/>
        <end position="298"/>
    </location>
</feature>
<dbReference type="PROSITE" id="PS50294">
    <property type="entry name" value="WD_REPEATS_REGION"/>
    <property type="match status" value="2"/>
</dbReference>
<protein>
    <recommendedName>
        <fullName evidence="5">Anaphase-promoting complex subunit 4-like WD40 domain-containing protein</fullName>
    </recommendedName>
</protein>
<dbReference type="CDD" id="cd00200">
    <property type="entry name" value="WD40"/>
    <property type="match status" value="1"/>
</dbReference>
<dbReference type="SMART" id="SM00320">
    <property type="entry name" value="WD40"/>
    <property type="match status" value="5"/>
</dbReference>
<dbReference type="InterPro" id="IPR015943">
    <property type="entry name" value="WD40/YVTN_repeat-like_dom_sf"/>
</dbReference>
<feature type="repeat" description="WD" evidence="3">
    <location>
        <begin position="249"/>
        <end position="290"/>
    </location>
</feature>
<comment type="caution">
    <text evidence="6">The sequence shown here is derived from an EMBL/GenBank/DDBJ whole genome shotgun (WGS) entry which is preliminary data.</text>
</comment>
<keyword evidence="2" id="KW-0677">Repeat</keyword>
<keyword evidence="1 3" id="KW-0853">WD repeat</keyword>
<dbReference type="PANTHER" id="PTHR19879">
    <property type="entry name" value="TRANSCRIPTION INITIATION FACTOR TFIID"/>
    <property type="match status" value="1"/>
</dbReference>
<dbReference type="InterPro" id="IPR020472">
    <property type="entry name" value="WD40_PAC1"/>
</dbReference>
<dbReference type="InterPro" id="IPR036322">
    <property type="entry name" value="WD40_repeat_dom_sf"/>
</dbReference>
<evidence type="ECO:0000256" key="2">
    <source>
        <dbReference type="ARBA" id="ARBA00022737"/>
    </source>
</evidence>
<proteinExistence type="predicted"/>
<dbReference type="EMBL" id="LCWV01000098">
    <property type="protein sequence ID" value="PWI64094.1"/>
    <property type="molecule type" value="Genomic_DNA"/>
</dbReference>
<accession>A0A2U3DPC4</accession>
<evidence type="ECO:0000256" key="1">
    <source>
        <dbReference type="ARBA" id="ARBA00022574"/>
    </source>
</evidence>
<feature type="repeat" description="WD" evidence="3">
    <location>
        <begin position="173"/>
        <end position="207"/>
    </location>
</feature>
<dbReference type="InterPro" id="IPR024977">
    <property type="entry name" value="Apc4-like_WD40_dom"/>
</dbReference>
<sequence length="439" mass="48030">MAPRMSKHLLPSRSPQPVGHRDAGVDELVLGVVQGAVDDNRRALGMSLASAATAADEPLVVPDYPLLPQKDVPGTAPVEILRTFAAHDKWIEALALSPNGQLMATAAGAEISLWDVSTCELQRALSGHDGRVQSLVFTPDSALLVSLSLCINVWEVATGRLQRTFAGGGRLGINCVAVAPDSRHVAVGSSDKTVKIWDATTGKLRQIFSGVGDGVDSVVFSADGRLVASGWCSKIMIWNMESGRLMQNLVEYSGCVRLIAFSPSGKLVAAHTRDGTLRVWDVETGEIRRRLRSRGWVRTLSFNANGSHLLSEYGPELSVESKEADVEARDHICSPLWLSQSKYRLHPGRPWVTFGSFRIRCLPLENDFTVATIWQFAPPSTATYVALRYRSGLVALIYFSDFRPSSPSRIWPLPQVALLDPEHRCRSRAEIVEFLALPR</sequence>
<dbReference type="Pfam" id="PF00400">
    <property type="entry name" value="WD40"/>
    <property type="match status" value="4"/>
</dbReference>
<dbReference type="PANTHER" id="PTHR19879:SF9">
    <property type="entry name" value="TRANSCRIPTION INITIATION FACTOR TFIID SUBUNIT 5"/>
    <property type="match status" value="1"/>
</dbReference>
<dbReference type="PROSITE" id="PS50082">
    <property type="entry name" value="WD_REPEATS_2"/>
    <property type="match status" value="2"/>
</dbReference>
<evidence type="ECO:0000313" key="7">
    <source>
        <dbReference type="Proteomes" id="UP000245956"/>
    </source>
</evidence>
<dbReference type="InterPro" id="IPR001680">
    <property type="entry name" value="WD40_rpt"/>
</dbReference>
<feature type="region of interest" description="Disordered" evidence="4">
    <location>
        <begin position="1"/>
        <end position="21"/>
    </location>
</feature>
<dbReference type="Pfam" id="PF12894">
    <property type="entry name" value="ANAPC4_WD40"/>
    <property type="match status" value="1"/>
</dbReference>
<evidence type="ECO:0000256" key="4">
    <source>
        <dbReference type="SAM" id="MobiDB-lite"/>
    </source>
</evidence>
<gene>
    <name evidence="6" type="ORF">PCL_12677</name>
</gene>
<dbReference type="Proteomes" id="UP000245956">
    <property type="component" value="Unassembled WGS sequence"/>
</dbReference>
<dbReference type="SUPFAM" id="SSF50978">
    <property type="entry name" value="WD40 repeat-like"/>
    <property type="match status" value="1"/>
</dbReference>
<organism evidence="6 7">
    <name type="scientific">Purpureocillium lilacinum</name>
    <name type="common">Paecilomyces lilacinus</name>
    <dbReference type="NCBI Taxonomy" id="33203"/>
    <lineage>
        <taxon>Eukaryota</taxon>
        <taxon>Fungi</taxon>
        <taxon>Dikarya</taxon>
        <taxon>Ascomycota</taxon>
        <taxon>Pezizomycotina</taxon>
        <taxon>Sordariomycetes</taxon>
        <taxon>Hypocreomycetidae</taxon>
        <taxon>Hypocreales</taxon>
        <taxon>Ophiocordycipitaceae</taxon>
        <taxon>Purpureocillium</taxon>
    </lineage>
</organism>
<dbReference type="Gene3D" id="2.130.10.10">
    <property type="entry name" value="YVTN repeat-like/Quinoprotein amine dehydrogenase"/>
    <property type="match status" value="2"/>
</dbReference>